<accession>A0A1D8S246</accession>
<feature type="transmembrane region" description="Helical" evidence="1">
    <location>
        <begin position="147"/>
        <end position="166"/>
    </location>
</feature>
<feature type="transmembrane region" description="Helical" evidence="1">
    <location>
        <begin position="73"/>
        <end position="94"/>
    </location>
</feature>
<dbReference type="Pfam" id="PF06808">
    <property type="entry name" value="DctM"/>
    <property type="match status" value="2"/>
</dbReference>
<feature type="transmembrane region" description="Helical" evidence="1">
    <location>
        <begin position="481"/>
        <end position="501"/>
    </location>
</feature>
<feature type="transmembrane region" description="Helical" evidence="1">
    <location>
        <begin position="801"/>
        <end position="821"/>
    </location>
</feature>
<feature type="domain" description="TRAP C4-dicarboxylate transport system permease DctM subunit" evidence="2">
    <location>
        <begin position="223"/>
        <end position="563"/>
    </location>
</feature>
<feature type="transmembrane region" description="Helical" evidence="1">
    <location>
        <begin position="414"/>
        <end position="435"/>
    </location>
</feature>
<organism evidence="3 4">
    <name type="scientific">Halodesulfurarchaeum formicicum</name>
    <dbReference type="NCBI Taxonomy" id="1873524"/>
    <lineage>
        <taxon>Archaea</taxon>
        <taxon>Methanobacteriati</taxon>
        <taxon>Methanobacteriota</taxon>
        <taxon>Stenosarchaea group</taxon>
        <taxon>Halobacteria</taxon>
        <taxon>Halobacteriales</taxon>
        <taxon>Halobacteriaceae</taxon>
        <taxon>Halodesulfurarchaeum</taxon>
    </lineage>
</organism>
<proteinExistence type="predicted"/>
<feature type="transmembrane region" description="Helical" evidence="1">
    <location>
        <begin position="456"/>
        <end position="475"/>
    </location>
</feature>
<dbReference type="STRING" id="1873524.HSR6_0198"/>
<dbReference type="PANTHER" id="PTHR43849">
    <property type="entry name" value="BLL3936 PROTEIN"/>
    <property type="match status" value="1"/>
</dbReference>
<feature type="transmembrane region" description="Helical" evidence="1">
    <location>
        <begin position="549"/>
        <end position="570"/>
    </location>
</feature>
<dbReference type="GeneID" id="29828214"/>
<gene>
    <name evidence="3" type="ORF">HTSR_0200</name>
</gene>
<feature type="transmembrane region" description="Helical" evidence="1">
    <location>
        <begin position="236"/>
        <end position="253"/>
    </location>
</feature>
<dbReference type="PANTHER" id="PTHR43849:SF2">
    <property type="entry name" value="BLL3936 PROTEIN"/>
    <property type="match status" value="1"/>
</dbReference>
<dbReference type="EMBL" id="CP016070">
    <property type="protein sequence ID" value="AOW79403.1"/>
    <property type="molecule type" value="Genomic_DNA"/>
</dbReference>
<dbReference type="RefSeq" id="WP_070364174.1">
    <property type="nucleotide sequence ID" value="NZ_CP016070.1"/>
</dbReference>
<name>A0A1D8S246_9EURY</name>
<keyword evidence="1" id="KW-0472">Membrane</keyword>
<feature type="domain" description="TRAP C4-dicarboxylate transport system permease DctM subunit" evidence="2">
    <location>
        <begin position="616"/>
        <end position="771"/>
    </location>
</feature>
<keyword evidence="1" id="KW-1133">Transmembrane helix</keyword>
<keyword evidence="1" id="KW-0812">Transmembrane</keyword>
<evidence type="ECO:0000256" key="1">
    <source>
        <dbReference type="SAM" id="Phobius"/>
    </source>
</evidence>
<dbReference type="KEGG" id="halh:HTSR_0200"/>
<feature type="transmembrane region" description="Helical" evidence="1">
    <location>
        <begin position="391"/>
        <end position="408"/>
    </location>
</feature>
<evidence type="ECO:0000259" key="2">
    <source>
        <dbReference type="Pfam" id="PF06808"/>
    </source>
</evidence>
<feature type="transmembrane region" description="Helical" evidence="1">
    <location>
        <begin position="625"/>
        <end position="648"/>
    </location>
</feature>
<feature type="transmembrane region" description="Helical" evidence="1">
    <location>
        <begin position="654"/>
        <end position="677"/>
    </location>
</feature>
<feature type="transmembrane region" description="Helical" evidence="1">
    <location>
        <begin position="32"/>
        <end position="53"/>
    </location>
</feature>
<feature type="transmembrane region" description="Helical" evidence="1">
    <location>
        <begin position="208"/>
        <end position="229"/>
    </location>
</feature>
<dbReference type="Proteomes" id="UP000185608">
    <property type="component" value="Chromosome"/>
</dbReference>
<dbReference type="NCBIfam" id="TIGR02123">
    <property type="entry name" value="TRAP_fused"/>
    <property type="match status" value="1"/>
</dbReference>
<dbReference type="AlphaFoldDB" id="A0A1D8S246"/>
<feature type="transmembrane region" description="Helical" evidence="1">
    <location>
        <begin position="290"/>
        <end position="311"/>
    </location>
</feature>
<protein>
    <submittedName>
        <fullName evidence="3">C4-dicarboxylate ABC transporter permease</fullName>
    </submittedName>
</protein>
<feature type="transmembrane region" description="Helical" evidence="1">
    <location>
        <begin position="508"/>
        <end position="529"/>
    </location>
</feature>
<evidence type="ECO:0000313" key="3">
    <source>
        <dbReference type="EMBL" id="AOW79403.1"/>
    </source>
</evidence>
<dbReference type="InterPro" id="IPR010656">
    <property type="entry name" value="DctM"/>
</dbReference>
<reference evidence="3 4" key="1">
    <citation type="submission" date="2016-06" db="EMBL/GenBank/DDBJ databases">
        <title>Discovery of anaerobic lithoheterotrophic haloarchaeon capable of sulfur respiration by hydrogen and formate.</title>
        <authorList>
            <person name="Sorokin D.Y."/>
            <person name="Kublanov I.V."/>
            <person name="Roman P."/>
            <person name="Sinninghe Damste J.S."/>
            <person name="Golyshin P.N."/>
            <person name="Rojo D."/>
            <person name="Ciordia S."/>
            <person name="Mena Md.C."/>
            <person name="Ferrer M."/>
            <person name="Smedile F."/>
            <person name="Messina E."/>
            <person name="La Cono V."/>
            <person name="Yakimov M.M."/>
        </authorList>
    </citation>
    <scope>NUCLEOTIDE SEQUENCE [LARGE SCALE GENOMIC DNA]</scope>
    <source>
        <strain evidence="3 4">HTSR1</strain>
    </source>
</reference>
<feature type="transmembrane region" description="Helical" evidence="1">
    <location>
        <begin position="833"/>
        <end position="852"/>
    </location>
</feature>
<sequence>MSEPQTTDDAESPPETDELINELQQKRSVTGWLGFVVAAVGISFSIFQVMLAAKSFYWDLPLPIIGEVRLVGLQLLQANAVHVSFALVLTFLLYPPSTGEGFVARWLGRLDSGIRTRIGSDNPVGRVQDGIRRLLHWAFYDPDQKRLTPADVVLSILALLSAVYFLAEYSEIQNMRVFGLGAGSPYYEVFPFRLLFETIPVLESVAQALPGAEISYAFVLGAIGVLLVLEATRRTIGLPLMLIVAAFILYARWGHFIPQDAAYVGILSIPNLSWESIIQNLWYNTENGVFGIPVTVSVQFIYIFILFGAFLEKSGAGQWFIDLAYAGTGTRTGGPAKASILASGFMGTISGSSIANTVTTGTFTIPLMKRSGYDPEFSGAVEAAASSGGQILPPVMGAAAFLIVQYTATPFADVIVVATIPAIVFFFGVWVMVHLEAVRAGVGGLDKSELVNVGDHLRRGWFYLVPLFLLLYYLIIERLSVARSAWFTILAIGALLALVAAYNDQTRLLLPATVAGVAAIQFVSFVLFGTDLLGLLITGPLGGVSLQVAVGRVIGNLGWYTIIAGFLVMATHPGMRAPLLSLDPDVGSAARTVSNAVRRPSLADNQLFRYIAYTGNAMDSGARTAVPVVIAVAAAGIIPGVISVSGLGPNLVSLITQLAAGSLVLMLLMTAVASIILGMGMPTTVTYIILVSLLGPALVEFGIAELAAHLFILYFGVIADITPPVAVAAYAASGVAQSDAFETGVKAFSLSLNKAVVPFAFILSPGILLLRTGVEVPDSDKTYRVLSSADLLDLTYSIPEVLVPVLGLFLGVIALGATVIGHLYAPVSQLKRAGFALSSLLLMAPGLLVTAISDGITAVGMAPIPVTTPIDLGLRAIGLLLFVVLLVQNRRVDWSLEQEPTA</sequence>
<feature type="transmembrane region" description="Helical" evidence="1">
    <location>
        <begin position="684"/>
        <end position="704"/>
    </location>
</feature>
<dbReference type="InterPro" id="IPR011853">
    <property type="entry name" value="TRAP_DctM-Dct_fused"/>
</dbReference>
<feature type="transmembrane region" description="Helical" evidence="1">
    <location>
        <begin position="710"/>
        <end position="731"/>
    </location>
</feature>
<feature type="transmembrane region" description="Helical" evidence="1">
    <location>
        <begin position="872"/>
        <end position="888"/>
    </location>
</feature>
<dbReference type="PATRIC" id="fig|1855411.3.peg.195"/>
<evidence type="ECO:0000313" key="4">
    <source>
        <dbReference type="Proteomes" id="UP000185608"/>
    </source>
</evidence>